<comment type="similarity">
    <text evidence="1 3">Belongs to the type-B carboxylesterase/lipase family.</text>
</comment>
<proteinExistence type="inferred from homology"/>
<dbReference type="Pfam" id="PF00135">
    <property type="entry name" value="COesterase"/>
    <property type="match status" value="1"/>
</dbReference>
<dbReference type="SUPFAM" id="SSF53474">
    <property type="entry name" value="alpha/beta-Hydrolases"/>
    <property type="match status" value="1"/>
</dbReference>
<evidence type="ECO:0000256" key="2">
    <source>
        <dbReference type="ARBA" id="ARBA00022801"/>
    </source>
</evidence>
<evidence type="ECO:0000259" key="4">
    <source>
        <dbReference type="Pfam" id="PF00135"/>
    </source>
</evidence>
<keyword evidence="6" id="KW-1185">Reference proteome</keyword>
<protein>
    <recommendedName>
        <fullName evidence="3">Carboxylic ester hydrolase</fullName>
        <ecNumber evidence="3">3.1.1.-</ecNumber>
    </recommendedName>
</protein>
<keyword evidence="3" id="KW-0732">Signal</keyword>
<organism evidence="5 6">
    <name type="scientific">Colletotrichum kahawae</name>
    <name type="common">Coffee berry disease fungus</name>
    <dbReference type="NCBI Taxonomy" id="34407"/>
    <lineage>
        <taxon>Eukaryota</taxon>
        <taxon>Fungi</taxon>
        <taxon>Dikarya</taxon>
        <taxon>Ascomycota</taxon>
        <taxon>Pezizomycotina</taxon>
        <taxon>Sordariomycetes</taxon>
        <taxon>Hypocreomycetidae</taxon>
        <taxon>Glomerellales</taxon>
        <taxon>Glomerellaceae</taxon>
        <taxon>Colletotrichum</taxon>
        <taxon>Colletotrichum gloeosporioides species complex</taxon>
    </lineage>
</organism>
<gene>
    <name evidence="5" type="ORF">CKAH01_15712</name>
</gene>
<dbReference type="PANTHER" id="PTHR43918">
    <property type="entry name" value="ACETYLCHOLINESTERASE"/>
    <property type="match status" value="1"/>
</dbReference>
<dbReference type="PANTHER" id="PTHR43918:SF4">
    <property type="entry name" value="CARBOXYLIC ESTER HYDROLASE"/>
    <property type="match status" value="1"/>
</dbReference>
<dbReference type="InterPro" id="IPR019826">
    <property type="entry name" value="Carboxylesterase_B_AS"/>
</dbReference>
<dbReference type="EC" id="3.1.1.-" evidence="3"/>
<name>A0AAE0D9Y8_COLKA</name>
<dbReference type="Gene3D" id="3.40.50.1820">
    <property type="entry name" value="alpha/beta hydrolase"/>
    <property type="match status" value="1"/>
</dbReference>
<dbReference type="InterPro" id="IPR002018">
    <property type="entry name" value="CarbesteraseB"/>
</dbReference>
<dbReference type="PROSITE" id="PS00122">
    <property type="entry name" value="CARBOXYLESTERASE_B_1"/>
    <property type="match status" value="1"/>
</dbReference>
<dbReference type="EMBL" id="VYYT01000133">
    <property type="protein sequence ID" value="KAK2764831.1"/>
    <property type="molecule type" value="Genomic_DNA"/>
</dbReference>
<dbReference type="InterPro" id="IPR029058">
    <property type="entry name" value="AB_hydrolase_fold"/>
</dbReference>
<dbReference type="InterPro" id="IPR050654">
    <property type="entry name" value="AChE-related_enzymes"/>
</dbReference>
<evidence type="ECO:0000313" key="5">
    <source>
        <dbReference type="EMBL" id="KAK2764831.1"/>
    </source>
</evidence>
<comment type="caution">
    <text evidence="5">The sequence shown here is derived from an EMBL/GenBank/DDBJ whole genome shotgun (WGS) entry which is preliminary data.</text>
</comment>
<dbReference type="AlphaFoldDB" id="A0AAE0D9Y8"/>
<feature type="chain" id="PRO_5041776695" description="Carboxylic ester hydrolase" evidence="3">
    <location>
        <begin position="19"/>
        <end position="350"/>
    </location>
</feature>
<reference evidence="5" key="1">
    <citation type="submission" date="2023-02" db="EMBL/GenBank/DDBJ databases">
        <title>Colletotrichum kahawae CIFC_Que2 genome sequencing and assembly.</title>
        <authorList>
            <person name="Baroncelli R."/>
        </authorList>
    </citation>
    <scope>NUCLEOTIDE SEQUENCE</scope>
    <source>
        <strain evidence="5">CIFC_Que2</strain>
    </source>
</reference>
<dbReference type="GO" id="GO:0052689">
    <property type="term" value="F:carboxylic ester hydrolase activity"/>
    <property type="evidence" value="ECO:0007669"/>
    <property type="project" value="TreeGrafter"/>
</dbReference>
<evidence type="ECO:0000256" key="3">
    <source>
        <dbReference type="RuleBase" id="RU361235"/>
    </source>
</evidence>
<accession>A0AAE0D9Y8</accession>
<feature type="domain" description="Carboxylesterase type B" evidence="4">
    <location>
        <begin position="30"/>
        <end position="270"/>
    </location>
</feature>
<dbReference type="Proteomes" id="UP001281614">
    <property type="component" value="Unassembled WGS sequence"/>
</dbReference>
<sequence length="350" mass="37610">MKHNPTIVLALICGFAVAEPSFGNWSIGQTVSTTSGRVLGHAAQDVPNVSEYLGIPYAAAPVGARRFQPPAPYNGSLFINGSDFGPGCMQPSATFPQSEDCLTINVWTKPQTGERSARQPAYSGRFFANDSDVVLMSINYRLGIFGFPGNPASHANLGLLDMRLALEWIQQNAESFGGDPSRISVFGQSAGAGMADFYAYAYASDPIANGFVLQSATVNGFPALTKNSTSARWFRITKAVGCGGITADHDVVTDCMKNRTSQQIFGAFSAEETSVARAGYLMGDNANEAGAFRGLQPNRSEAYWNDFNFRYYTCADAVRVGQAWSLSRRRTSFWDAPSDTTKHCSGVGDG</sequence>
<evidence type="ECO:0000313" key="6">
    <source>
        <dbReference type="Proteomes" id="UP001281614"/>
    </source>
</evidence>
<feature type="signal peptide" evidence="3">
    <location>
        <begin position="1"/>
        <end position="18"/>
    </location>
</feature>
<keyword evidence="2 3" id="KW-0378">Hydrolase</keyword>
<evidence type="ECO:0000256" key="1">
    <source>
        <dbReference type="ARBA" id="ARBA00005964"/>
    </source>
</evidence>